<evidence type="ECO:0000313" key="9">
    <source>
        <dbReference type="EMBL" id="MFL9927085.1"/>
    </source>
</evidence>
<dbReference type="PANTHER" id="PTHR43297:SF2">
    <property type="entry name" value="DIPEPTIDE TRANSPORT ATP-BINDING PROTEIN DPPD"/>
    <property type="match status" value="1"/>
</dbReference>
<dbReference type="Pfam" id="PF00005">
    <property type="entry name" value="ABC_tran"/>
    <property type="match status" value="2"/>
</dbReference>
<keyword evidence="3" id="KW-0813">Transport</keyword>
<dbReference type="Pfam" id="PF08352">
    <property type="entry name" value="oligo_HPY"/>
    <property type="match status" value="2"/>
</dbReference>
<organism evidence="9 10">
    <name type="scientific">Herbaspirillum lusitanum</name>
    <dbReference type="NCBI Taxonomy" id="213312"/>
    <lineage>
        <taxon>Bacteria</taxon>
        <taxon>Pseudomonadati</taxon>
        <taxon>Pseudomonadota</taxon>
        <taxon>Betaproteobacteria</taxon>
        <taxon>Burkholderiales</taxon>
        <taxon>Oxalobacteraceae</taxon>
        <taxon>Herbaspirillum</taxon>
    </lineage>
</organism>
<feature type="domain" description="ABC transporter" evidence="8">
    <location>
        <begin position="313"/>
        <end position="554"/>
    </location>
</feature>
<evidence type="ECO:0000256" key="3">
    <source>
        <dbReference type="ARBA" id="ARBA00022448"/>
    </source>
</evidence>
<dbReference type="InterPro" id="IPR017871">
    <property type="entry name" value="ABC_transporter-like_CS"/>
</dbReference>
<dbReference type="InterPro" id="IPR013563">
    <property type="entry name" value="Oligopep_ABC_C"/>
</dbReference>
<comment type="similarity">
    <text evidence="2">Belongs to the ABC transporter superfamily.</text>
</comment>
<dbReference type="SMART" id="SM00382">
    <property type="entry name" value="AAA"/>
    <property type="match status" value="2"/>
</dbReference>
<dbReference type="PROSITE" id="PS50893">
    <property type="entry name" value="ABC_TRANSPORTER_2"/>
    <property type="match status" value="2"/>
</dbReference>
<dbReference type="InterPro" id="IPR050388">
    <property type="entry name" value="ABC_Ni/Peptide_Import"/>
</dbReference>
<reference evidence="9 10" key="1">
    <citation type="journal article" date="2024" name="Chem. Sci.">
        <title>Discovery of megapolipeptins by genome mining of a Burkholderiales bacteria collection.</title>
        <authorList>
            <person name="Paulo B.S."/>
            <person name="Recchia M.J.J."/>
            <person name="Lee S."/>
            <person name="Fergusson C.H."/>
            <person name="Romanowski S.B."/>
            <person name="Hernandez A."/>
            <person name="Krull N."/>
            <person name="Liu D.Y."/>
            <person name="Cavanagh H."/>
            <person name="Bos A."/>
            <person name="Gray C.A."/>
            <person name="Murphy B.T."/>
            <person name="Linington R.G."/>
            <person name="Eustaquio A.S."/>
        </authorList>
    </citation>
    <scope>NUCLEOTIDE SEQUENCE [LARGE SCALE GENOMIC DNA]</scope>
    <source>
        <strain evidence="9 10">RL21-008-BIB-A</strain>
    </source>
</reference>
<dbReference type="NCBIfam" id="NF007739">
    <property type="entry name" value="PRK10419.1"/>
    <property type="match status" value="2"/>
</dbReference>
<protein>
    <submittedName>
        <fullName evidence="9">ABC transporter ATP-binding protein</fullName>
    </submittedName>
</protein>
<evidence type="ECO:0000313" key="10">
    <source>
        <dbReference type="Proteomes" id="UP001629246"/>
    </source>
</evidence>
<evidence type="ECO:0000256" key="6">
    <source>
        <dbReference type="ARBA" id="ARBA00022840"/>
    </source>
</evidence>
<keyword evidence="6 9" id="KW-0067">ATP-binding</keyword>
<keyword evidence="7" id="KW-0472">Membrane</keyword>
<dbReference type="EMBL" id="JAQQFM010000012">
    <property type="protein sequence ID" value="MFL9927085.1"/>
    <property type="molecule type" value="Genomic_DNA"/>
</dbReference>
<keyword evidence="5" id="KW-0547">Nucleotide-binding</keyword>
<dbReference type="Gene3D" id="3.40.50.300">
    <property type="entry name" value="P-loop containing nucleotide triphosphate hydrolases"/>
    <property type="match status" value="2"/>
</dbReference>
<dbReference type="GO" id="GO:0005524">
    <property type="term" value="F:ATP binding"/>
    <property type="evidence" value="ECO:0007669"/>
    <property type="project" value="UniProtKB-KW"/>
</dbReference>
<dbReference type="NCBIfam" id="NF008453">
    <property type="entry name" value="PRK11308.1"/>
    <property type="match status" value="2"/>
</dbReference>
<dbReference type="PANTHER" id="PTHR43297">
    <property type="entry name" value="OLIGOPEPTIDE TRANSPORT ATP-BINDING PROTEIN APPD"/>
    <property type="match status" value="1"/>
</dbReference>
<dbReference type="RefSeq" id="WP_408160311.1">
    <property type="nucleotide sequence ID" value="NZ_JAQQFM010000012.1"/>
</dbReference>
<dbReference type="InterPro" id="IPR003439">
    <property type="entry name" value="ABC_transporter-like_ATP-bd"/>
</dbReference>
<dbReference type="PROSITE" id="PS00211">
    <property type="entry name" value="ABC_TRANSPORTER_1"/>
    <property type="match status" value="2"/>
</dbReference>
<gene>
    <name evidence="9" type="ORF">PQR62_22625</name>
</gene>
<sequence length="575" mass="63099">MSQLLDIRNLNVSFPGHDAVKDLNLSIGAGETLALVGESGCGKSTTALSLLRLLPGSARASGSILFEGRDILALPETEICALRGNAISMIFQEPMTSLNPVLSIGQQVVEAVRLHQHLSPQAARARAIELLELVRIPEPQRRFNDYPHNLSGGQRQRVMIAMAVSCHPRLLVADEPTTALDVTIQAQILELLDQLRRELSMAMLLITHDLGVVEQWADRVAVMVGGRKVEEGDTARLFAHPQHAYTQGLLGASLQMEQAYHYRDGRLPEIRVEKDAHGAEIFSLTPRTLAPSPVSAPAAANDQTQPSSAVLSLRDLKVDYATRNGAVNAVKGVSFDIEPGETVGLVGESGCGKSTLSKAIVRLVDASAGNIMLDGDDIARLKGERLRHYRRRVQMIFQDPYASLNPRLSVAEILDAALQIHEVRDKRERRRRIEQIVDLVGLPQRALNSYPHQFSGGQRQRIGIARALVLKPALVICDEPVSALDVSVQAQILNLLVDLKHEFGLSYLFISHDLSVVRYIADQVLVMHDGRIVESGDHNSIWHAPQHAYTRSLIAAVPAPRSRRADLSMPELLRA</sequence>
<dbReference type="InterPro" id="IPR027417">
    <property type="entry name" value="P-loop_NTPase"/>
</dbReference>
<accession>A0ABW9AF87</accession>
<name>A0ABW9AF87_9BURK</name>
<dbReference type="CDD" id="cd03257">
    <property type="entry name" value="ABC_NikE_OppD_transporters"/>
    <property type="match status" value="2"/>
</dbReference>
<dbReference type="Proteomes" id="UP001629246">
    <property type="component" value="Unassembled WGS sequence"/>
</dbReference>
<dbReference type="SUPFAM" id="SSF52540">
    <property type="entry name" value="P-loop containing nucleoside triphosphate hydrolases"/>
    <property type="match status" value="2"/>
</dbReference>
<evidence type="ECO:0000256" key="5">
    <source>
        <dbReference type="ARBA" id="ARBA00022741"/>
    </source>
</evidence>
<evidence type="ECO:0000256" key="4">
    <source>
        <dbReference type="ARBA" id="ARBA00022475"/>
    </source>
</evidence>
<proteinExistence type="inferred from homology"/>
<evidence type="ECO:0000256" key="7">
    <source>
        <dbReference type="ARBA" id="ARBA00023136"/>
    </source>
</evidence>
<comment type="caution">
    <text evidence="9">The sequence shown here is derived from an EMBL/GenBank/DDBJ whole genome shotgun (WGS) entry which is preliminary data.</text>
</comment>
<dbReference type="InterPro" id="IPR003593">
    <property type="entry name" value="AAA+_ATPase"/>
</dbReference>
<evidence type="ECO:0000256" key="2">
    <source>
        <dbReference type="ARBA" id="ARBA00005417"/>
    </source>
</evidence>
<evidence type="ECO:0000256" key="1">
    <source>
        <dbReference type="ARBA" id="ARBA00004417"/>
    </source>
</evidence>
<keyword evidence="10" id="KW-1185">Reference proteome</keyword>
<evidence type="ECO:0000259" key="8">
    <source>
        <dbReference type="PROSITE" id="PS50893"/>
    </source>
</evidence>
<keyword evidence="4" id="KW-1003">Cell membrane</keyword>
<comment type="subcellular location">
    <subcellularLocation>
        <location evidence="1">Cell inner membrane</location>
        <topology evidence="1">Peripheral membrane protein</topology>
    </subcellularLocation>
</comment>
<feature type="domain" description="ABC transporter" evidence="8">
    <location>
        <begin position="5"/>
        <end position="250"/>
    </location>
</feature>